<evidence type="ECO:0000313" key="13">
    <source>
        <dbReference type="Proteomes" id="UP000008701"/>
    </source>
</evidence>
<evidence type="ECO:0000256" key="3">
    <source>
        <dbReference type="ARBA" id="ARBA00022763"/>
    </source>
</evidence>
<keyword evidence="8 9" id="KW-0234">DNA repair</keyword>
<dbReference type="InterPro" id="IPR041471">
    <property type="entry name" value="UvrB_inter"/>
</dbReference>
<dbReference type="GO" id="GO:0000716">
    <property type="term" value="P:transcription-coupled nucleotide-excision repair, DNA damage recognition"/>
    <property type="evidence" value="ECO:0007669"/>
    <property type="project" value="UniProtKB-UniRule"/>
</dbReference>
<dbReference type="PANTHER" id="PTHR47964">
    <property type="entry name" value="ATP-DEPENDENT DNA HELICASE HOMOLOG RECG, CHLOROPLASTIC"/>
    <property type="match status" value="1"/>
</dbReference>
<dbReference type="PANTHER" id="PTHR47964:SF1">
    <property type="entry name" value="ATP-DEPENDENT DNA HELICASE HOMOLOG RECG, CHLOROPLASTIC"/>
    <property type="match status" value="1"/>
</dbReference>
<evidence type="ECO:0000259" key="11">
    <source>
        <dbReference type="PROSITE" id="PS51194"/>
    </source>
</evidence>
<comment type="function">
    <text evidence="9">Couples transcription and DNA repair by recognizing RNA polymerase (RNAP) stalled at DNA lesions. Mediates ATP-dependent release of RNAP and its truncated transcript from the DNA, and recruitment of nucleotide excision repair machinery to the damaged site.</text>
</comment>
<dbReference type="Pfam" id="PF00270">
    <property type="entry name" value="DEAD"/>
    <property type="match status" value="1"/>
</dbReference>
<dbReference type="Gene3D" id="2.40.10.170">
    <property type="match status" value="1"/>
</dbReference>
<evidence type="ECO:0000256" key="6">
    <source>
        <dbReference type="ARBA" id="ARBA00022840"/>
    </source>
</evidence>
<dbReference type="InterPro" id="IPR027417">
    <property type="entry name" value="P-loop_NTPase"/>
</dbReference>
<evidence type="ECO:0000259" key="10">
    <source>
        <dbReference type="PROSITE" id="PS51192"/>
    </source>
</evidence>
<keyword evidence="1 9" id="KW-0963">Cytoplasm</keyword>
<reference evidence="12 13" key="1">
    <citation type="submission" date="2006-12" db="EMBL/GenBank/DDBJ databases">
        <title>Complete sequence of Chlorobium phaeobacteroides DSM 266.</title>
        <authorList>
            <consortium name="US DOE Joint Genome Institute"/>
            <person name="Copeland A."/>
            <person name="Lucas S."/>
            <person name="Lapidus A."/>
            <person name="Barry K."/>
            <person name="Detter J.C."/>
            <person name="Glavina del Rio T."/>
            <person name="Hammon N."/>
            <person name="Israni S."/>
            <person name="Pitluck S."/>
            <person name="Goltsman E."/>
            <person name="Schmutz J."/>
            <person name="Larimer F."/>
            <person name="Land M."/>
            <person name="Hauser L."/>
            <person name="Mikhailova N."/>
            <person name="Li T."/>
            <person name="Overmann J."/>
            <person name="Bryant D.A."/>
            <person name="Richardson P."/>
        </authorList>
    </citation>
    <scope>NUCLEOTIDE SEQUENCE [LARGE SCALE GENOMIC DNA]</scope>
    <source>
        <strain evidence="12 13">DSM 266</strain>
    </source>
</reference>
<keyword evidence="7 9" id="KW-0238">DNA-binding</keyword>
<dbReference type="SMART" id="SM00487">
    <property type="entry name" value="DEXDc"/>
    <property type="match status" value="1"/>
</dbReference>
<dbReference type="GO" id="GO:0016787">
    <property type="term" value="F:hydrolase activity"/>
    <property type="evidence" value="ECO:0007669"/>
    <property type="project" value="UniProtKB-KW"/>
</dbReference>
<dbReference type="SUPFAM" id="SSF143517">
    <property type="entry name" value="TRCF domain-like"/>
    <property type="match status" value="1"/>
</dbReference>
<evidence type="ECO:0000256" key="7">
    <source>
        <dbReference type="ARBA" id="ARBA00023125"/>
    </source>
</evidence>
<dbReference type="Pfam" id="PF17757">
    <property type="entry name" value="UvrB_inter"/>
    <property type="match status" value="1"/>
</dbReference>
<dbReference type="InterPro" id="IPR004576">
    <property type="entry name" value="Mfd"/>
</dbReference>
<name>A1BEU9_CHLPD</name>
<dbReference type="SMART" id="SM01058">
    <property type="entry name" value="CarD_TRCF"/>
    <property type="match status" value="1"/>
</dbReference>
<dbReference type="PROSITE" id="PS51194">
    <property type="entry name" value="HELICASE_CTER"/>
    <property type="match status" value="1"/>
</dbReference>
<dbReference type="GO" id="GO:0005524">
    <property type="term" value="F:ATP binding"/>
    <property type="evidence" value="ECO:0007669"/>
    <property type="project" value="UniProtKB-UniRule"/>
</dbReference>
<proteinExistence type="inferred from homology"/>
<dbReference type="Pfam" id="PF02559">
    <property type="entry name" value="CarD_TRCF_RID"/>
    <property type="match status" value="1"/>
</dbReference>
<dbReference type="GO" id="GO:0005737">
    <property type="term" value="C:cytoplasm"/>
    <property type="evidence" value="ECO:0007669"/>
    <property type="project" value="UniProtKB-SubCell"/>
</dbReference>
<dbReference type="InterPro" id="IPR037235">
    <property type="entry name" value="TRCF-like_C_D7"/>
</dbReference>
<evidence type="ECO:0000313" key="12">
    <source>
        <dbReference type="EMBL" id="ABL64926.1"/>
    </source>
</evidence>
<dbReference type="SUPFAM" id="SSF141259">
    <property type="entry name" value="CarD-like"/>
    <property type="match status" value="1"/>
</dbReference>
<dbReference type="HAMAP" id="MF_00969">
    <property type="entry name" value="TRCF"/>
    <property type="match status" value="1"/>
</dbReference>
<dbReference type="InterPro" id="IPR001650">
    <property type="entry name" value="Helicase_C-like"/>
</dbReference>
<dbReference type="eggNOG" id="COG1197">
    <property type="taxonomic scope" value="Bacteria"/>
</dbReference>
<feature type="domain" description="Helicase ATP-binding" evidence="10">
    <location>
        <begin position="567"/>
        <end position="728"/>
    </location>
</feature>
<keyword evidence="5" id="KW-0347">Helicase</keyword>
<dbReference type="InterPro" id="IPR014001">
    <property type="entry name" value="Helicase_ATP-bd"/>
</dbReference>
<dbReference type="HOGENOM" id="CLU_005122_1_3_10"/>
<dbReference type="Proteomes" id="UP000008701">
    <property type="component" value="Chromosome"/>
</dbReference>
<dbReference type="GO" id="GO:0003678">
    <property type="term" value="F:DNA helicase activity"/>
    <property type="evidence" value="ECO:0007669"/>
    <property type="project" value="TreeGrafter"/>
</dbReference>
<dbReference type="SMART" id="SM00490">
    <property type="entry name" value="HELICc"/>
    <property type="match status" value="1"/>
</dbReference>
<dbReference type="Gene3D" id="3.30.2060.10">
    <property type="entry name" value="Penicillin-binding protein 1b domain"/>
    <property type="match status" value="1"/>
</dbReference>
<dbReference type="AlphaFoldDB" id="A1BEU9"/>
<dbReference type="GO" id="GO:0003684">
    <property type="term" value="F:damaged DNA binding"/>
    <property type="evidence" value="ECO:0007669"/>
    <property type="project" value="InterPro"/>
</dbReference>
<evidence type="ECO:0000256" key="8">
    <source>
        <dbReference type="ARBA" id="ARBA00023204"/>
    </source>
</evidence>
<dbReference type="InterPro" id="IPR005118">
    <property type="entry name" value="TRCF_C"/>
</dbReference>
<dbReference type="SUPFAM" id="SSF52540">
    <property type="entry name" value="P-loop containing nucleoside triphosphate hydrolases"/>
    <property type="match status" value="3"/>
</dbReference>
<dbReference type="Pfam" id="PF03461">
    <property type="entry name" value="TRCF"/>
    <property type="match status" value="1"/>
</dbReference>
<evidence type="ECO:0000256" key="5">
    <source>
        <dbReference type="ARBA" id="ARBA00022806"/>
    </source>
</evidence>
<evidence type="ECO:0000256" key="9">
    <source>
        <dbReference type="HAMAP-Rule" id="MF_00969"/>
    </source>
</evidence>
<dbReference type="Gene3D" id="3.90.1150.50">
    <property type="entry name" value="Transcription-repair-coupling factor, D7 domain"/>
    <property type="match status" value="1"/>
</dbReference>
<keyword evidence="3 9" id="KW-0227">DNA damage</keyword>
<dbReference type="STRING" id="290317.Cpha266_0878"/>
<keyword evidence="6 9" id="KW-0067">ATP-binding</keyword>
<dbReference type="EC" id="3.6.4.-" evidence="9"/>
<gene>
    <name evidence="9" type="primary">mfd</name>
    <name evidence="12" type="ordered locus">Cpha266_0878</name>
</gene>
<dbReference type="Gene3D" id="3.40.50.300">
    <property type="entry name" value="P-loop containing nucleotide triphosphate hydrolases"/>
    <property type="match status" value="2"/>
</dbReference>
<comment type="similarity">
    <text evidence="9">In the N-terminal section; belongs to the UvrB family.</text>
</comment>
<dbReference type="InterPro" id="IPR047112">
    <property type="entry name" value="RecG/Mfd"/>
</dbReference>
<dbReference type="EMBL" id="CP000492">
    <property type="protein sequence ID" value="ABL64926.1"/>
    <property type="molecule type" value="Genomic_DNA"/>
</dbReference>
<dbReference type="PROSITE" id="PS51192">
    <property type="entry name" value="HELICASE_ATP_BIND_1"/>
    <property type="match status" value="1"/>
</dbReference>
<dbReference type="InterPro" id="IPR036101">
    <property type="entry name" value="CarD-like/TRCF_RID_sf"/>
</dbReference>
<dbReference type="Gene3D" id="3.40.50.11180">
    <property type="match status" value="1"/>
</dbReference>
<dbReference type="NCBIfam" id="TIGR00580">
    <property type="entry name" value="mfd"/>
    <property type="match status" value="1"/>
</dbReference>
<dbReference type="InterPro" id="IPR011545">
    <property type="entry name" value="DEAD/DEAH_box_helicase_dom"/>
</dbReference>
<evidence type="ECO:0000256" key="1">
    <source>
        <dbReference type="ARBA" id="ARBA00022490"/>
    </source>
</evidence>
<dbReference type="SMART" id="SM00982">
    <property type="entry name" value="TRCF"/>
    <property type="match status" value="1"/>
</dbReference>
<sequence length="1127" mass="125987">MDETAFCRIARIKHENMFCQLHMKTLSASTSPATAVLKRNPSMLFRELQQSGAYIHLKKRIEESISSTGALIPVEVTGLKGSLSSVLACTLFSESDCPVLVVSGQTSFEKYENDLGGLLPHAPVHTFSDELPLALVALVQKKNPLILSSFDDLLLPLSSPSEALEKLFTLAVEKEAGYEKLLSFLAENGFEPREFVEDEGEFSVRGSIVDVFSFGAKVPLRIEFFGNTVSSLRTFDINSQLSQKTLTAAELTGNFNPAESSKASAEIVLADYLPLSTIIIIDDCTELSAFENACSLEAALSGFRQIKIKPASGIAIDFHSSAQEKYNANFRLLASRLQKESDSGRRTVFAASSRREIEELADFIAEEIHGAETEQTIEADWIPVTLYTGFTFGDLDLYTESDIFGKFHTPKGHHKRKIKGISLKDLQKLKVGDYVVHENYGIGRFKTLETISVGNSEQECVLVEYEGGDQLFVNVQNINLLSKYTASEGSLPSLSKLGSSKWGAKKDKVRRKLRDIAINLIKIYAKRKMTEGFACCADTIFTREFEASFVFDETPDQLKAIEEVKKDMQASHPMDRLICGDAGFGKTEIAMRAAFKAVESKKQVAILTPTTILAHQHGESFTRRFENFPISIAVLSRFVARKDQEKIIEKIKAGQIDIVIGTHRLVSKDVLFKDLGLLVIDEEQHFGVEVKEKLRDSFPGVDSLTMSATPIPRTLQFSMLGARDLSIVSTPPKNRQPVETILTGYDPTIIQSAIRHELQRDGQVFFLHNRISGLEEVQQTLRDLVPYARIVIAHGQMPSKELEKVMMDFMQKEIDVLISTSIISSGLDISNANTIIINRADMFGLSDLYQLRGRVGRSERKASCYMITPPLNTLKKEAVQRLAVIESFTELGSGFTIALRDLDIRGAGNLLGAEQSGFIHELGFDLYQKMLEETVAELKSTEFYQLFSNEESPAVLPSKPCDLAFFFDALIPDFYISAIHERFAFYEKISRATSEEVLDSFHSEMKDRFGELPEEVANLLLLAKLKIAASAAGIDKIDIQPETFTMFLPDQTNETIANSTFFHYLFLAVQEPWMQDYKPGFKADKKMKLVLRHPKESDKTPAVLLRKYRDLLKKLEQRSKETENAPA</sequence>
<accession>A1BEU9</accession>
<keyword evidence="4 9" id="KW-0378">Hydrolase</keyword>
<evidence type="ECO:0000256" key="4">
    <source>
        <dbReference type="ARBA" id="ARBA00022801"/>
    </source>
</evidence>
<dbReference type="InterPro" id="IPR003711">
    <property type="entry name" value="CarD-like/TRCF_RID"/>
</dbReference>
<comment type="similarity">
    <text evidence="9">In the C-terminal section; belongs to the helicase family. RecG subfamily.</text>
</comment>
<dbReference type="Pfam" id="PF00271">
    <property type="entry name" value="Helicase_C"/>
    <property type="match status" value="1"/>
</dbReference>
<dbReference type="CDD" id="cd17991">
    <property type="entry name" value="DEXHc_TRCF"/>
    <property type="match status" value="1"/>
</dbReference>
<evidence type="ECO:0000256" key="2">
    <source>
        <dbReference type="ARBA" id="ARBA00022741"/>
    </source>
</evidence>
<keyword evidence="13" id="KW-1185">Reference proteome</keyword>
<dbReference type="KEGG" id="cph:Cpha266_0878"/>
<dbReference type="GO" id="GO:0006355">
    <property type="term" value="P:regulation of DNA-templated transcription"/>
    <property type="evidence" value="ECO:0007669"/>
    <property type="project" value="UniProtKB-UniRule"/>
</dbReference>
<feature type="domain" description="Helicase C-terminal" evidence="11">
    <location>
        <begin position="748"/>
        <end position="903"/>
    </location>
</feature>
<organism evidence="12 13">
    <name type="scientific">Chlorobium phaeobacteroides (strain DSM 266 / SMG 266 / 2430)</name>
    <dbReference type="NCBI Taxonomy" id="290317"/>
    <lineage>
        <taxon>Bacteria</taxon>
        <taxon>Pseudomonadati</taxon>
        <taxon>Chlorobiota</taxon>
        <taxon>Chlorobiia</taxon>
        <taxon>Chlorobiales</taxon>
        <taxon>Chlorobiaceae</taxon>
        <taxon>Chlorobium/Pelodictyon group</taxon>
        <taxon>Chlorobium</taxon>
    </lineage>
</organism>
<comment type="subcellular location">
    <subcellularLocation>
        <location evidence="9">Cytoplasm</location>
    </subcellularLocation>
</comment>
<keyword evidence="2 9" id="KW-0547">Nucleotide-binding</keyword>
<protein>
    <recommendedName>
        <fullName evidence="9">Transcription-repair-coupling factor</fullName>
        <shortName evidence="9">TRCF</shortName>
        <ecNumber evidence="9">3.6.4.-</ecNumber>
    </recommendedName>
</protein>